<accession>A0ABQ7L6L7</accession>
<dbReference type="PANTHER" id="PTHR34660">
    <property type="entry name" value="MYB-LIKE PROTEIN X"/>
    <property type="match status" value="1"/>
</dbReference>
<dbReference type="PANTHER" id="PTHR34660:SF22">
    <property type="entry name" value="DNA LIGASE"/>
    <property type="match status" value="1"/>
</dbReference>
<reference evidence="2 3" key="1">
    <citation type="submission" date="2021-03" db="EMBL/GenBank/DDBJ databases">
        <authorList>
            <person name="King G.J."/>
            <person name="Bancroft I."/>
            <person name="Baten A."/>
            <person name="Bloomfield J."/>
            <person name="Borpatragohain P."/>
            <person name="He Z."/>
            <person name="Irish N."/>
            <person name="Irwin J."/>
            <person name="Liu K."/>
            <person name="Mauleon R.P."/>
            <person name="Moore J."/>
            <person name="Morris R."/>
            <person name="Ostergaard L."/>
            <person name="Wang B."/>
            <person name="Wells R."/>
        </authorList>
    </citation>
    <scope>NUCLEOTIDE SEQUENCE [LARGE SCALE GENOMIC DNA]</scope>
    <source>
        <strain evidence="2">R-o-18</strain>
        <tissue evidence="2">Leaf</tissue>
    </source>
</reference>
<sequence length="390" mass="42896">MIRVLRVSNAKLRKSPPSGPTLPESADLSISHVFKYTTSLPQIHIELGFFSVSSSSFKLQDCLGCLVLAGLDLNPFESIHPYPNPSLLPHPPLPHPRFENMMPSILIARNQASGQNLVDSTKIARIVNDSKTALPKEKKDKKERRKHKEKREKSHKHSSKKSSKSPGVSEKSGVTEELDGPQNHLGYLSDGSQNSNKRKRDCSPPAVESVVKVVPVAGKPLRIRLTFKKPKVESSLPREDVVTCSTSGAESLNQAPQATVFSSLCEPELNVPSTSETKKICEPEVNVPSTSEAAVAGEANKRKKHKPTKEDRYNALSDDWTPISTIAMEVDCSSKNDDDWLFGSRTKERTSCKAANKIDEGVRASSDSSWPKAQFLSLVGIYSLPYTVPF</sequence>
<evidence type="ECO:0000313" key="3">
    <source>
        <dbReference type="Proteomes" id="UP000823674"/>
    </source>
</evidence>
<feature type="region of interest" description="Disordered" evidence="1">
    <location>
        <begin position="129"/>
        <end position="206"/>
    </location>
</feature>
<evidence type="ECO:0000256" key="1">
    <source>
        <dbReference type="SAM" id="MobiDB-lite"/>
    </source>
</evidence>
<protein>
    <submittedName>
        <fullName evidence="2">Uncharacterized protein</fullName>
    </submittedName>
</protein>
<comment type="caution">
    <text evidence="2">The sequence shown here is derived from an EMBL/GenBank/DDBJ whole genome shotgun (WGS) entry which is preliminary data.</text>
</comment>
<organism evidence="2 3">
    <name type="scientific">Brassica rapa subsp. trilocularis</name>
    <dbReference type="NCBI Taxonomy" id="1813537"/>
    <lineage>
        <taxon>Eukaryota</taxon>
        <taxon>Viridiplantae</taxon>
        <taxon>Streptophyta</taxon>
        <taxon>Embryophyta</taxon>
        <taxon>Tracheophyta</taxon>
        <taxon>Spermatophyta</taxon>
        <taxon>Magnoliopsida</taxon>
        <taxon>eudicotyledons</taxon>
        <taxon>Gunneridae</taxon>
        <taxon>Pentapetalae</taxon>
        <taxon>rosids</taxon>
        <taxon>malvids</taxon>
        <taxon>Brassicales</taxon>
        <taxon>Brassicaceae</taxon>
        <taxon>Brassiceae</taxon>
        <taxon>Brassica</taxon>
    </lineage>
</organism>
<proteinExistence type="predicted"/>
<gene>
    <name evidence="2" type="primary">A07p048510.1_BraROA</name>
    <name evidence="2" type="ORF">IGI04_028900</name>
</gene>
<keyword evidence="3" id="KW-1185">Reference proteome</keyword>
<feature type="compositionally biased region" description="Basic residues" evidence="1">
    <location>
        <begin position="141"/>
        <end position="163"/>
    </location>
</feature>
<name>A0ABQ7L6L7_BRACM</name>
<dbReference type="Proteomes" id="UP000823674">
    <property type="component" value="Chromosome A07"/>
</dbReference>
<dbReference type="EMBL" id="JADBGQ010000009">
    <property type="protein sequence ID" value="KAG5381058.1"/>
    <property type="molecule type" value="Genomic_DNA"/>
</dbReference>
<evidence type="ECO:0000313" key="2">
    <source>
        <dbReference type="EMBL" id="KAG5381058.1"/>
    </source>
</evidence>
<feature type="region of interest" description="Disordered" evidence="1">
    <location>
        <begin position="290"/>
        <end position="311"/>
    </location>
</feature>